<reference evidence="2 3" key="1">
    <citation type="submission" date="2022-06" db="EMBL/GenBank/DDBJ databases">
        <title>Isolation of gut microbiota from human fecal samples.</title>
        <authorList>
            <person name="Pamer E.G."/>
            <person name="Barat B."/>
            <person name="Waligurski E."/>
            <person name="Medina S."/>
            <person name="Paddock L."/>
            <person name="Mostad J."/>
        </authorList>
    </citation>
    <scope>NUCLEOTIDE SEQUENCE [LARGE SCALE GENOMIC DNA]</scope>
    <source>
        <strain evidence="2 3">SL.3.17</strain>
    </source>
</reference>
<keyword evidence="3" id="KW-1185">Reference proteome</keyword>
<proteinExistence type="predicted"/>
<dbReference type="EMBL" id="JANFXK010000003">
    <property type="protein sequence ID" value="MCQ4635961.1"/>
    <property type="molecule type" value="Genomic_DNA"/>
</dbReference>
<protein>
    <submittedName>
        <fullName evidence="2">Uncharacterized protein</fullName>
    </submittedName>
</protein>
<gene>
    <name evidence="2" type="ORF">NE619_04420</name>
</gene>
<evidence type="ECO:0000313" key="2">
    <source>
        <dbReference type="EMBL" id="MCQ4635961.1"/>
    </source>
</evidence>
<dbReference type="RefSeq" id="WP_256131147.1">
    <property type="nucleotide sequence ID" value="NZ_JANFXK010000003.1"/>
</dbReference>
<comment type="caution">
    <text evidence="2">The sequence shown here is derived from an EMBL/GenBank/DDBJ whole genome shotgun (WGS) entry which is preliminary data.</text>
</comment>
<evidence type="ECO:0000313" key="3">
    <source>
        <dbReference type="Proteomes" id="UP001524502"/>
    </source>
</evidence>
<sequence>MTKKEIAENELYFPEYIKPVKEEEDPESIDYKGADMSEDERMEYEEEKACKTEDYDDRYMGIAK</sequence>
<dbReference type="Proteomes" id="UP001524502">
    <property type="component" value="Unassembled WGS sequence"/>
</dbReference>
<accession>A0ABT1RL97</accession>
<organism evidence="2 3">
    <name type="scientific">Anaerovorax odorimutans</name>
    <dbReference type="NCBI Taxonomy" id="109327"/>
    <lineage>
        <taxon>Bacteria</taxon>
        <taxon>Bacillati</taxon>
        <taxon>Bacillota</taxon>
        <taxon>Clostridia</taxon>
        <taxon>Peptostreptococcales</taxon>
        <taxon>Anaerovoracaceae</taxon>
        <taxon>Anaerovorax</taxon>
    </lineage>
</organism>
<feature type="region of interest" description="Disordered" evidence="1">
    <location>
        <begin position="17"/>
        <end position="48"/>
    </location>
</feature>
<evidence type="ECO:0000256" key="1">
    <source>
        <dbReference type="SAM" id="MobiDB-lite"/>
    </source>
</evidence>
<feature type="compositionally biased region" description="Acidic residues" evidence="1">
    <location>
        <begin position="36"/>
        <end position="46"/>
    </location>
</feature>
<name>A0ABT1RL97_9FIRM</name>